<proteinExistence type="inferred from homology"/>
<dbReference type="AlphaFoldDB" id="M8BV38"/>
<comment type="similarity">
    <text evidence="1">Belongs to the ribosome-inactivating protein family.</text>
</comment>
<dbReference type="GO" id="GO:0017148">
    <property type="term" value="P:negative regulation of translation"/>
    <property type="evidence" value="ECO:0007669"/>
    <property type="project" value="UniProtKB-KW"/>
</dbReference>
<dbReference type="InterPro" id="IPR036041">
    <property type="entry name" value="Ribosome-inact_prot_sf"/>
</dbReference>
<dbReference type="InterPro" id="IPR001574">
    <property type="entry name" value="Ribosome_inactivat_prot"/>
</dbReference>
<evidence type="ECO:0000313" key="2">
    <source>
        <dbReference type="EnsemblPlants" id="EMT10679"/>
    </source>
</evidence>
<keyword evidence="1" id="KW-0800">Toxin</keyword>
<dbReference type="SUPFAM" id="SSF56371">
    <property type="entry name" value="Ribosome inactivating proteins (RIP)"/>
    <property type="match status" value="1"/>
</dbReference>
<dbReference type="Pfam" id="PF00161">
    <property type="entry name" value="RIP"/>
    <property type="match status" value="1"/>
</dbReference>
<dbReference type="InterPro" id="IPR016138">
    <property type="entry name" value="Ribosome_inactivat_prot_sub1"/>
</dbReference>
<name>M8BV38_AEGTA</name>
<organism evidence="2">
    <name type="scientific">Aegilops tauschii</name>
    <name type="common">Tausch's goatgrass</name>
    <name type="synonym">Aegilops squarrosa</name>
    <dbReference type="NCBI Taxonomy" id="37682"/>
    <lineage>
        <taxon>Eukaryota</taxon>
        <taxon>Viridiplantae</taxon>
        <taxon>Streptophyta</taxon>
        <taxon>Embryophyta</taxon>
        <taxon>Tracheophyta</taxon>
        <taxon>Spermatophyta</taxon>
        <taxon>Magnoliopsida</taxon>
        <taxon>Liliopsida</taxon>
        <taxon>Poales</taxon>
        <taxon>Poaceae</taxon>
        <taxon>BOP clade</taxon>
        <taxon>Pooideae</taxon>
        <taxon>Triticodae</taxon>
        <taxon>Triticeae</taxon>
        <taxon>Triticinae</taxon>
        <taxon>Aegilops</taxon>
    </lineage>
</organism>
<protein>
    <submittedName>
        <fullName evidence="2">rRNA N-glycosidase</fullName>
    </submittedName>
</protein>
<comment type="catalytic activity">
    <reaction evidence="1">
        <text>Endohydrolysis of the N-glycosidic bond at one specific adenosine on the 28S rRNA.</text>
        <dbReference type="EC" id="3.2.2.22"/>
    </reaction>
</comment>
<dbReference type="Gene3D" id="3.40.420.10">
    <property type="entry name" value="Ricin (A subunit), domain 1"/>
    <property type="match status" value="1"/>
</dbReference>
<dbReference type="EnsemblPlants" id="EMT10679">
    <property type="protein sequence ID" value="EMT10679"/>
    <property type="gene ID" value="F775_00305"/>
</dbReference>
<reference evidence="2" key="1">
    <citation type="submission" date="2015-06" db="UniProtKB">
        <authorList>
            <consortium name="EnsemblPlants"/>
        </authorList>
    </citation>
    <scope>IDENTIFICATION</scope>
</reference>
<dbReference type="GO" id="GO:0006952">
    <property type="term" value="P:defense response"/>
    <property type="evidence" value="ECO:0007669"/>
    <property type="project" value="UniProtKB-KW"/>
</dbReference>
<sequence length="538" mass="61048">MDPAARGVDLVQYGIGAGYQRISCRRRESSSWLSRLSFSDHMFLAMLERRPQLWKQKHRGKAFMALIFFPVVVLLSGSSRTMSGLSTSALIPPVERNLPVRHRPIIVQRSDKLFQRINPMDTEELAMGRNDTAQWSKSRVQIVADVVRSDVDRGDKKVQMKNILESKPMASQFRSSATKQGIPKFASLTTPGSMDRNNSGPIAGILRHMMGQNATYAVLIHTEYFEFIPLEEFNSGSSDYVNYSETEPNVLIEVLITTFAAGIIVWLISTTMNIKPVISRCLGKDVRILIAVAVVLASSTHVRSAPEDIPPVVATVFGEGVDSYNPFLNVMHTLLEANTEPDEYDKYFLPQEKQPGPPAWWISVEVKEDMFPQGCTPLGFTSKYHDLTGREDRKVDLSLFLQKVLLGRTAAKYAADILVEYGVTIKEPELAKRALLVYTLMIPEALRFKPIRNQIKLSWLHPVTLTPEQSNMVFGWQDMSILFCRGDDTSEENPKWTRGDERLKKADIKNRQDLINTLDFVKYEKQCKKFRKEKKKIP</sequence>
<dbReference type="GO" id="GO:0090729">
    <property type="term" value="F:toxin activity"/>
    <property type="evidence" value="ECO:0007669"/>
    <property type="project" value="UniProtKB-KW"/>
</dbReference>
<keyword evidence="1" id="KW-0378">Hydrolase</keyword>
<keyword evidence="1" id="KW-0652">Protein synthesis inhibitor</keyword>
<dbReference type="PANTHER" id="PTHR33453">
    <property type="match status" value="1"/>
</dbReference>
<dbReference type="GO" id="GO:0030598">
    <property type="term" value="F:rRNA N-glycosylase activity"/>
    <property type="evidence" value="ECO:0007669"/>
    <property type="project" value="UniProtKB-EC"/>
</dbReference>
<accession>M8BV38</accession>
<keyword evidence="1" id="KW-0611">Plant defense</keyword>
<evidence type="ECO:0000256" key="1">
    <source>
        <dbReference type="RuleBase" id="RU004915"/>
    </source>
</evidence>
<dbReference type="PANTHER" id="PTHR33453:SF11">
    <property type="entry name" value="RRNA N-GLYCOSYLASE"/>
    <property type="match status" value="1"/>
</dbReference>